<evidence type="ECO:0000313" key="2">
    <source>
        <dbReference type="Proteomes" id="UP000288805"/>
    </source>
</evidence>
<dbReference type="EMBL" id="QGNW01000086">
    <property type="protein sequence ID" value="RVW99518.1"/>
    <property type="molecule type" value="Genomic_DNA"/>
</dbReference>
<dbReference type="Proteomes" id="UP000288805">
    <property type="component" value="Unassembled WGS sequence"/>
</dbReference>
<proteinExistence type="predicted"/>
<dbReference type="PANTHER" id="PTHR37610:SF47">
    <property type="entry name" value="RETROTRANSPOSON COPIA-LIKE N-TERMINAL DOMAIN-CONTAINING PROTEIN"/>
    <property type="match status" value="1"/>
</dbReference>
<dbReference type="AlphaFoldDB" id="A0A438IS27"/>
<gene>
    <name evidence="1" type="ORF">CK203_021562</name>
</gene>
<dbReference type="PANTHER" id="PTHR37610">
    <property type="entry name" value="CCHC-TYPE DOMAIN-CONTAINING PROTEIN"/>
    <property type="match status" value="1"/>
</dbReference>
<comment type="caution">
    <text evidence="1">The sequence shown here is derived from an EMBL/GenBank/DDBJ whole genome shotgun (WGS) entry which is preliminary data.</text>
</comment>
<name>A0A438IS27_VITVI</name>
<reference evidence="1 2" key="1">
    <citation type="journal article" date="2018" name="PLoS Genet.">
        <title>Population sequencing reveals clonal diversity and ancestral inbreeding in the grapevine cultivar Chardonnay.</title>
        <authorList>
            <person name="Roach M.J."/>
            <person name="Johnson D.L."/>
            <person name="Bohlmann J."/>
            <person name="van Vuuren H.J."/>
            <person name="Jones S.J."/>
            <person name="Pretorius I.S."/>
            <person name="Schmidt S.A."/>
            <person name="Borneman A.R."/>
        </authorList>
    </citation>
    <scope>NUCLEOTIDE SEQUENCE [LARGE SCALE GENOMIC DNA]</scope>
    <source>
        <strain evidence="2">cv. Chardonnay</strain>
        <tissue evidence="1">Leaf</tissue>
    </source>
</reference>
<protein>
    <recommendedName>
        <fullName evidence="3">Retrotransposon Copia-like N-terminal domain-containing protein</fullName>
    </recommendedName>
</protein>
<organism evidence="1 2">
    <name type="scientific">Vitis vinifera</name>
    <name type="common">Grape</name>
    <dbReference type="NCBI Taxonomy" id="29760"/>
    <lineage>
        <taxon>Eukaryota</taxon>
        <taxon>Viridiplantae</taxon>
        <taxon>Streptophyta</taxon>
        <taxon>Embryophyta</taxon>
        <taxon>Tracheophyta</taxon>
        <taxon>Spermatophyta</taxon>
        <taxon>Magnoliopsida</taxon>
        <taxon>eudicotyledons</taxon>
        <taxon>Gunneridae</taxon>
        <taxon>Pentapetalae</taxon>
        <taxon>rosids</taxon>
        <taxon>Vitales</taxon>
        <taxon>Vitaceae</taxon>
        <taxon>Viteae</taxon>
        <taxon>Vitis</taxon>
    </lineage>
</organism>
<accession>A0A438IS27</accession>
<sequence>MISTQETTFPSHNGGSEGSVLPILGLKLNRNNFPQWAQSIMMYACGKGKDDYLTREIAVPEKEDPKFKTWKAENMMVMSRLINSMTTKVGEIFMIYATAKEMWDVTRKTYSDNENTSELIEIKGILHDP</sequence>
<evidence type="ECO:0008006" key="3">
    <source>
        <dbReference type="Google" id="ProtNLM"/>
    </source>
</evidence>
<evidence type="ECO:0000313" key="1">
    <source>
        <dbReference type="EMBL" id="RVW99518.1"/>
    </source>
</evidence>